<dbReference type="EMBL" id="PEKT02000002">
    <property type="protein sequence ID" value="PIS58421.1"/>
    <property type="molecule type" value="Genomic_DNA"/>
</dbReference>
<dbReference type="VEuPathDB" id="FungiDB:QG37_02889"/>
<name>A0A2H1A6C2_CANAR</name>
<keyword evidence="2" id="KW-0472">Membrane</keyword>
<keyword evidence="3" id="KW-0732">Signal</keyword>
<evidence type="ECO:0000313" key="5">
    <source>
        <dbReference type="EMBL" id="QWW23660.1"/>
    </source>
</evidence>
<feature type="signal peptide" evidence="3">
    <location>
        <begin position="1"/>
        <end position="20"/>
    </location>
</feature>
<evidence type="ECO:0008006" key="6">
    <source>
        <dbReference type="Google" id="ProtNLM"/>
    </source>
</evidence>
<evidence type="ECO:0000256" key="1">
    <source>
        <dbReference type="SAM" id="MobiDB-lite"/>
    </source>
</evidence>
<gene>
    <name evidence="4" type="ORF">B9J08_000919</name>
    <name evidence="5" type="ORF">CA7LBN_002461</name>
</gene>
<feature type="compositionally biased region" description="Basic and acidic residues" evidence="1">
    <location>
        <begin position="115"/>
        <end position="128"/>
    </location>
</feature>
<sequence length="234" mass="25058">MKLPSVLVLLLPLSSALVAGEFGSYRNPNPRPLHKCDNTDMAMLAQCSNSVLAQLDDCKANDLACECCALQSMDSKCHRLCPGNPSANFLTVLVTDCAPLNDINACNLPFKKTDGDMRPMKMASKEPETTISVKSHLQDKSASRKQSGQPGSTLYSAYEDSDSDSDDSDSDEAVAPEPLLPTADEMLRPVVSPVENHTNVTVMSGASSASFTAHFTSVMGTVAIMWASSVFFIT</sequence>
<evidence type="ECO:0000313" key="4">
    <source>
        <dbReference type="EMBL" id="PIS58421.1"/>
    </source>
</evidence>
<reference evidence="4" key="1">
    <citation type="journal article" date="2017" name="Clin. Infect. Dis.">
        <title>Simultaneous emergence of multidrug-resistant Candida auris on 3 continents confirmed by whole-genome sequencing and epidemiological analyses.</title>
        <authorList>
            <person name="Lockhart S.R."/>
            <person name="Etienne K.A."/>
            <person name="Vallabhaneni S."/>
            <person name="Farooqi J."/>
            <person name="Chowdhary A."/>
            <person name="Govender N.P."/>
            <person name="Colombo A.L."/>
            <person name="Calvo B."/>
            <person name="Cuomo C.A."/>
            <person name="Desjardins C.A."/>
            <person name="Berkow E.L."/>
            <person name="Castanheira M."/>
            <person name="Magobo R.E."/>
            <person name="Jabeen K."/>
            <person name="Asghar R.J."/>
            <person name="Meis J.F."/>
            <person name="Jackson B."/>
            <person name="Chiller T."/>
            <person name="Litvintseva A.P."/>
        </authorList>
    </citation>
    <scope>NUCLEOTIDE SEQUENCE [LARGE SCALE GENOMIC DNA]</scope>
    <source>
        <strain evidence="4">B8441</strain>
    </source>
</reference>
<accession>A0A2H1A6C2</accession>
<dbReference type="VEuPathDB" id="FungiDB:B9J08_000919"/>
<feature type="chain" id="PRO_5042695289" description="Extracellular membrane protein CFEM domain-containing protein" evidence="3">
    <location>
        <begin position="21"/>
        <end position="234"/>
    </location>
</feature>
<feature type="transmembrane region" description="Helical" evidence="2">
    <location>
        <begin position="211"/>
        <end position="233"/>
    </location>
</feature>
<dbReference type="VEuPathDB" id="FungiDB:CJJ09_002878"/>
<dbReference type="EMBL" id="CP076750">
    <property type="protein sequence ID" value="QWW23660.1"/>
    <property type="molecule type" value="Genomic_DNA"/>
</dbReference>
<dbReference type="Proteomes" id="UP000825438">
    <property type="component" value="Chromosome II"/>
</dbReference>
<dbReference type="VEuPathDB" id="FungiDB:CJI97_000937"/>
<dbReference type="VEuPathDB" id="FungiDB:CJI96_0003180"/>
<reference evidence="4" key="2">
    <citation type="submission" date="2017-11" db="EMBL/GenBank/DDBJ databases">
        <title>Candida auris genome assembly and annotation.</title>
        <authorList>
            <person name="Munoz J.F."/>
            <person name="Gade L.G."/>
            <person name="Chow N.A."/>
            <person name="Litvintseva A.P."/>
            <person name="Loparev V.N."/>
            <person name="Cuomo C.A."/>
        </authorList>
    </citation>
    <scope>NUCLEOTIDE SEQUENCE</scope>
    <source>
        <strain evidence="4">B8441</strain>
    </source>
</reference>
<keyword evidence="2" id="KW-1133">Transmembrane helix</keyword>
<dbReference type="AlphaFoldDB" id="A0A2H1A6C2"/>
<reference evidence="5" key="3">
    <citation type="submission" date="2021-06" db="EMBL/GenBank/DDBJ databases">
        <title>Candida auris outbreak in lebanese hospital.</title>
        <authorList>
            <person name="Finianos M."/>
        </authorList>
    </citation>
    <scope>NUCLEOTIDE SEQUENCE</scope>
    <source>
        <strain evidence="5">CA7LBN</strain>
    </source>
</reference>
<evidence type="ECO:0000256" key="3">
    <source>
        <dbReference type="SAM" id="SignalP"/>
    </source>
</evidence>
<organism evidence="4">
    <name type="scientific">Candidozyma auris</name>
    <name type="common">Yeast</name>
    <name type="synonym">Candida auris</name>
    <dbReference type="NCBI Taxonomy" id="498019"/>
    <lineage>
        <taxon>Eukaryota</taxon>
        <taxon>Fungi</taxon>
        <taxon>Dikarya</taxon>
        <taxon>Ascomycota</taxon>
        <taxon>Saccharomycotina</taxon>
        <taxon>Pichiomycetes</taxon>
        <taxon>Metschnikowiaceae</taxon>
        <taxon>Candidozyma</taxon>
    </lineage>
</organism>
<keyword evidence="2" id="KW-0812">Transmembrane</keyword>
<feature type="compositionally biased region" description="Polar residues" evidence="1">
    <location>
        <begin position="144"/>
        <end position="155"/>
    </location>
</feature>
<proteinExistence type="predicted"/>
<evidence type="ECO:0000256" key="2">
    <source>
        <dbReference type="SAM" id="Phobius"/>
    </source>
</evidence>
<protein>
    <recommendedName>
        <fullName evidence="6">Extracellular membrane protein CFEM domain-containing protein</fullName>
    </recommendedName>
</protein>
<dbReference type="VEuPathDB" id="FungiDB:CJJ07_000644"/>
<feature type="compositionally biased region" description="Acidic residues" evidence="1">
    <location>
        <begin position="159"/>
        <end position="174"/>
    </location>
</feature>
<feature type="region of interest" description="Disordered" evidence="1">
    <location>
        <begin position="115"/>
        <end position="185"/>
    </location>
</feature>